<dbReference type="AlphaFoldDB" id="A0AAX2KJR5"/>
<protein>
    <submittedName>
        <fullName evidence="1">Uncharacterized protein</fullName>
    </submittedName>
</protein>
<gene>
    <name evidence="1" type="ORF">NCTC8333_06479</name>
</gene>
<dbReference type="Proteomes" id="UP000254718">
    <property type="component" value="Unassembled WGS sequence"/>
</dbReference>
<name>A0AAX2KJR5_ECOLX</name>
<reference evidence="1 2" key="1">
    <citation type="submission" date="2018-06" db="EMBL/GenBank/DDBJ databases">
        <authorList>
            <consortium name="Pathogen Informatics"/>
            <person name="Doyle S."/>
        </authorList>
    </citation>
    <scope>NUCLEOTIDE SEQUENCE [LARGE SCALE GENOMIC DNA]</scope>
    <source>
        <strain evidence="1 2">NCTC8333</strain>
    </source>
</reference>
<proteinExistence type="predicted"/>
<evidence type="ECO:0000313" key="1">
    <source>
        <dbReference type="EMBL" id="STO18218.1"/>
    </source>
</evidence>
<comment type="caution">
    <text evidence="1">The sequence shown here is derived from an EMBL/GenBank/DDBJ whole genome shotgun (WGS) entry which is preliminary data.</text>
</comment>
<sequence length="44" mass="4752">MCVLCRSPEDMVQGYHWAMLPVNMAGNAGESTDSGLYPAFIGCE</sequence>
<dbReference type="EMBL" id="UGFE01000007">
    <property type="protein sequence ID" value="STO18218.1"/>
    <property type="molecule type" value="Genomic_DNA"/>
</dbReference>
<evidence type="ECO:0000313" key="2">
    <source>
        <dbReference type="Proteomes" id="UP000254718"/>
    </source>
</evidence>
<organism evidence="1 2">
    <name type="scientific">Escherichia coli</name>
    <dbReference type="NCBI Taxonomy" id="562"/>
    <lineage>
        <taxon>Bacteria</taxon>
        <taxon>Pseudomonadati</taxon>
        <taxon>Pseudomonadota</taxon>
        <taxon>Gammaproteobacteria</taxon>
        <taxon>Enterobacterales</taxon>
        <taxon>Enterobacteriaceae</taxon>
        <taxon>Escherichia</taxon>
    </lineage>
</organism>
<accession>A0AAX2KJR5</accession>